<dbReference type="SUPFAM" id="SSF52540">
    <property type="entry name" value="P-loop containing nucleoside triphosphate hydrolases"/>
    <property type="match status" value="1"/>
</dbReference>
<organism evidence="2 3">
    <name type="scientific">Candidatus Marimicrobium litorale</name>
    <dbReference type="NCBI Taxonomy" id="2518991"/>
    <lineage>
        <taxon>Bacteria</taxon>
        <taxon>Pseudomonadati</taxon>
        <taxon>Pseudomonadota</taxon>
        <taxon>Gammaproteobacteria</taxon>
        <taxon>Cellvibrionales</taxon>
        <taxon>Halieaceae</taxon>
        <taxon>Marimicrobium</taxon>
    </lineage>
</organism>
<dbReference type="InterPro" id="IPR027417">
    <property type="entry name" value="P-loop_NTPase"/>
</dbReference>
<dbReference type="RefSeq" id="WP_279250704.1">
    <property type="nucleotide sequence ID" value="NZ_SHNO01000001.1"/>
</dbReference>
<keyword evidence="3" id="KW-1185">Reference proteome</keyword>
<dbReference type="EMBL" id="SHNO01000001">
    <property type="protein sequence ID" value="MCX2978458.1"/>
    <property type="molecule type" value="Genomic_DNA"/>
</dbReference>
<dbReference type="InterPro" id="IPR006083">
    <property type="entry name" value="PRK/URK"/>
</dbReference>
<accession>A0ABT3T863</accession>
<name>A0ABT3T863_9GAMM</name>
<dbReference type="Gene3D" id="3.40.50.300">
    <property type="entry name" value="P-loop containing nucleotide triphosphate hydrolases"/>
    <property type="match status" value="1"/>
</dbReference>
<protein>
    <recommendedName>
        <fullName evidence="1">Phosphoribulokinase/uridine kinase domain-containing protein</fullName>
    </recommendedName>
</protein>
<evidence type="ECO:0000259" key="1">
    <source>
        <dbReference type="Pfam" id="PF00485"/>
    </source>
</evidence>
<dbReference type="Proteomes" id="UP001143304">
    <property type="component" value="Unassembled WGS sequence"/>
</dbReference>
<dbReference type="Pfam" id="PF00485">
    <property type="entry name" value="PRK"/>
    <property type="match status" value="1"/>
</dbReference>
<comment type="caution">
    <text evidence="2">The sequence shown here is derived from an EMBL/GenBank/DDBJ whole genome shotgun (WGS) entry which is preliminary data.</text>
</comment>
<sequence length="305" mass="35225">MKNSQWQQALLDRNQLDTDYLDTIQHWFSPLARDLAAYQTAADRPVLIAVNGTQGSGKTTLCDYLCSSLREEYGRQCVALSLDDFYLTQAERKALAFAVHPLFITRGVPGTHDMGLLQSTLEQLLQGRGTRDINIPRFDKGADERRPAQDWDRVTQPVHIVLLEGWCLGATAESERSLSHPVNALERDEDPRAIWRTQVNNTLNEFFPALYDRVDQWIMLRAPSFDCVFDWRREQEQKLANQPSRNRPAHLMDDADLQRFIQHYERLTRRCLAELPDRVHYLLQLNKARHIVSCKNPRGAAHFDS</sequence>
<evidence type="ECO:0000313" key="3">
    <source>
        <dbReference type="Proteomes" id="UP001143304"/>
    </source>
</evidence>
<dbReference type="PANTHER" id="PTHR10285">
    <property type="entry name" value="URIDINE KINASE"/>
    <property type="match status" value="1"/>
</dbReference>
<evidence type="ECO:0000313" key="2">
    <source>
        <dbReference type="EMBL" id="MCX2978458.1"/>
    </source>
</evidence>
<proteinExistence type="predicted"/>
<feature type="domain" description="Phosphoribulokinase/uridine kinase" evidence="1">
    <location>
        <begin position="47"/>
        <end position="165"/>
    </location>
</feature>
<gene>
    <name evidence="2" type="ORF">EYC82_13915</name>
</gene>
<reference evidence="2" key="1">
    <citation type="submission" date="2019-02" db="EMBL/GenBank/DDBJ databases">
        <authorList>
            <person name="Li S.-H."/>
        </authorList>
    </citation>
    <scope>NUCLEOTIDE SEQUENCE</scope>
    <source>
        <strain evidence="2">IMCC11814</strain>
    </source>
</reference>